<evidence type="ECO:0000313" key="2">
    <source>
        <dbReference type="Proteomes" id="UP000705230"/>
    </source>
</evidence>
<sequence length="145" mass="17022">MRYLFLMFFSVIGFADDHSVSSEFSSCEGKFVNYYVAELTPEGNIDGMIEATKMHQKFYDAWGAKVKVYPALQYMRKENGETEEKLHRTSTMVVWESLNEWESWRSRLDSMSDSESKAQQKDYDAFVAKYNENTKVVAQNRWCML</sequence>
<protein>
    <submittedName>
        <fullName evidence="1">Uncharacterized protein</fullName>
    </submittedName>
</protein>
<dbReference type="Proteomes" id="UP000705230">
    <property type="component" value="Unassembled WGS sequence"/>
</dbReference>
<organism evidence="1 2">
    <name type="scientific">SAR86 cluster bacterium</name>
    <dbReference type="NCBI Taxonomy" id="2030880"/>
    <lineage>
        <taxon>Bacteria</taxon>
        <taxon>Pseudomonadati</taxon>
        <taxon>Pseudomonadota</taxon>
        <taxon>Gammaproteobacteria</taxon>
        <taxon>SAR86 cluster</taxon>
    </lineage>
</organism>
<dbReference type="EMBL" id="JADHSG010000003">
    <property type="protein sequence ID" value="MBL6903124.1"/>
    <property type="molecule type" value="Genomic_DNA"/>
</dbReference>
<name>A0A937JFL3_9GAMM</name>
<evidence type="ECO:0000313" key="1">
    <source>
        <dbReference type="EMBL" id="MBL6903124.1"/>
    </source>
</evidence>
<proteinExistence type="predicted"/>
<reference evidence="1" key="1">
    <citation type="submission" date="2020-10" db="EMBL/GenBank/DDBJ databases">
        <title>Microbiome of the Black Sea water column analyzed by genome centric metagenomics.</title>
        <authorList>
            <person name="Cabello-Yeves P.J."/>
            <person name="Callieri C."/>
            <person name="Picazo A."/>
            <person name="Mehrshad M."/>
            <person name="Haro-Moreno J.M."/>
            <person name="Roda-Garcia J."/>
            <person name="Dzembekova N."/>
            <person name="Slabakova V."/>
            <person name="Slabakova N."/>
            <person name="Moncheva S."/>
            <person name="Rodriguez-Valera F."/>
        </authorList>
    </citation>
    <scope>NUCLEOTIDE SEQUENCE</scope>
    <source>
        <strain evidence="1">BS30m-G43</strain>
    </source>
</reference>
<accession>A0A937JFL3</accession>
<comment type="caution">
    <text evidence="1">The sequence shown here is derived from an EMBL/GenBank/DDBJ whole genome shotgun (WGS) entry which is preliminary data.</text>
</comment>
<gene>
    <name evidence="1" type="ORF">ISR29_02875</name>
</gene>
<dbReference type="AlphaFoldDB" id="A0A937JFL3"/>